<dbReference type="PIRSF" id="PIRSF011489">
    <property type="entry name" value="DUF479"/>
    <property type="match status" value="1"/>
</dbReference>
<organism evidence="4 5">
    <name type="scientific">Emticicia soli</name>
    <dbReference type="NCBI Taxonomy" id="2027878"/>
    <lineage>
        <taxon>Bacteria</taxon>
        <taxon>Pseudomonadati</taxon>
        <taxon>Bacteroidota</taxon>
        <taxon>Cytophagia</taxon>
        <taxon>Cytophagales</taxon>
        <taxon>Leadbetterellaceae</taxon>
        <taxon>Emticicia</taxon>
    </lineage>
</organism>
<evidence type="ECO:0000313" key="4">
    <source>
        <dbReference type="EMBL" id="MFD2520315.1"/>
    </source>
</evidence>
<evidence type="ECO:0000256" key="1">
    <source>
        <dbReference type="ARBA" id="ARBA00022516"/>
    </source>
</evidence>
<sequence>MNFLAHLFLSGDSEEILVGNLLEDYVVGRIEHPRNQHFSSNIKNGILLHRIIDTFTDTHTAVSTCKTVLYKHYHKYASVVIDIYFDHYLAKHWYSYSTEPFEDFRKRAHQSLLNYWGILPDKMKPMVDSMIKYDWLKNYSEFWGIERALTGVAQRTAYKSNMEKAVDDLKEHYDFFDENFRLFFPQIIKECTHFLNEKDYTHNFIIVR</sequence>
<name>A0ABW5J5U4_9BACT</name>
<reference evidence="5" key="1">
    <citation type="journal article" date="2019" name="Int. J. Syst. Evol. Microbiol.">
        <title>The Global Catalogue of Microorganisms (GCM) 10K type strain sequencing project: providing services to taxonomists for standard genome sequencing and annotation.</title>
        <authorList>
            <consortium name="The Broad Institute Genomics Platform"/>
            <consortium name="The Broad Institute Genome Sequencing Center for Infectious Disease"/>
            <person name="Wu L."/>
            <person name="Ma J."/>
        </authorList>
    </citation>
    <scope>NUCLEOTIDE SEQUENCE [LARGE SCALE GENOMIC DNA]</scope>
    <source>
        <strain evidence="5">KCTC 52344</strain>
    </source>
</reference>
<keyword evidence="2" id="KW-0378">Hydrolase</keyword>
<proteinExistence type="predicted"/>
<protein>
    <submittedName>
        <fullName evidence="4">ACP phosphodiesterase</fullName>
    </submittedName>
</protein>
<dbReference type="InterPro" id="IPR007431">
    <property type="entry name" value="ACP_PD"/>
</dbReference>
<dbReference type="RefSeq" id="WP_340238907.1">
    <property type="nucleotide sequence ID" value="NZ_JBBEWC010000011.1"/>
</dbReference>
<keyword evidence="3" id="KW-0443">Lipid metabolism</keyword>
<dbReference type="PANTHER" id="PTHR38764">
    <property type="entry name" value="ACYL CARRIER PROTEIN PHOSPHODIESTERASE"/>
    <property type="match status" value="1"/>
</dbReference>
<gene>
    <name evidence="4" type="ORF">ACFSR2_05440</name>
</gene>
<accession>A0ABW5J5U4</accession>
<dbReference type="Proteomes" id="UP001597510">
    <property type="component" value="Unassembled WGS sequence"/>
</dbReference>
<evidence type="ECO:0000313" key="5">
    <source>
        <dbReference type="Proteomes" id="UP001597510"/>
    </source>
</evidence>
<keyword evidence="1" id="KW-0444">Lipid biosynthesis</keyword>
<dbReference type="EMBL" id="JBHULC010000005">
    <property type="protein sequence ID" value="MFD2520315.1"/>
    <property type="molecule type" value="Genomic_DNA"/>
</dbReference>
<dbReference type="Pfam" id="PF04336">
    <property type="entry name" value="ACP_PD"/>
    <property type="match status" value="1"/>
</dbReference>
<comment type="caution">
    <text evidence="4">The sequence shown here is derived from an EMBL/GenBank/DDBJ whole genome shotgun (WGS) entry which is preliminary data.</text>
</comment>
<evidence type="ECO:0000256" key="2">
    <source>
        <dbReference type="ARBA" id="ARBA00022801"/>
    </source>
</evidence>
<keyword evidence="5" id="KW-1185">Reference proteome</keyword>
<dbReference type="PANTHER" id="PTHR38764:SF1">
    <property type="entry name" value="ACYL CARRIER PROTEIN PHOSPHODIESTERASE"/>
    <property type="match status" value="1"/>
</dbReference>
<evidence type="ECO:0000256" key="3">
    <source>
        <dbReference type="ARBA" id="ARBA00023098"/>
    </source>
</evidence>